<proteinExistence type="predicted"/>
<gene>
    <name evidence="1" type="primary">IL-3A_447R</name>
    <name evidence="1" type="ORF">PBCVIL3A_447R</name>
</gene>
<organism evidence="1 2">
    <name type="scientific">Paramecium bursaria Chlorella virus IL3A</name>
    <name type="common">PBCV-IL3A</name>
    <dbReference type="NCBI Taxonomy" id="46019"/>
    <lineage>
        <taxon>Viruses</taxon>
        <taxon>Varidnaviria</taxon>
        <taxon>Bamfordvirae</taxon>
        <taxon>Nucleocytoviricota</taxon>
        <taxon>Megaviricetes</taxon>
        <taxon>Algavirales</taxon>
        <taxon>Phycodnaviridae</taxon>
        <taxon>Chlorovirus</taxon>
        <taxon>Chlorovirus illinoense</taxon>
    </lineage>
</organism>
<dbReference type="Proteomes" id="UP000247091">
    <property type="component" value="Segment"/>
</dbReference>
<protein>
    <submittedName>
        <fullName evidence="1">Uncharacterized protein</fullName>
    </submittedName>
</protein>
<reference evidence="1 2" key="1">
    <citation type="submission" date="2012-10" db="EMBL/GenBank/DDBJ databases">
        <title>Towards defining the chloroviruses: a genomic journey through a genus of large DNA viruses.</title>
        <authorList>
            <person name="Jeanniard A."/>
            <person name="Dunigan D.D."/>
            <person name="Gurnon J.R."/>
            <person name="Agarkova I."/>
            <person name="Kang M."/>
            <person name="Vitek J."/>
            <person name="Duncan G."/>
            <person name="McClung O.W."/>
            <person name="Larsen M."/>
            <person name="Claverie J.-M."/>
            <person name="Van Etten J.L."/>
            <person name="Blanc G."/>
        </authorList>
    </citation>
    <scope>NUCLEOTIDE SEQUENCE [LARGE SCALE GENOMIC DNA]</scope>
</reference>
<sequence length="52" mass="5514">MRGAKSVAALRPRPESAAIANLSEKESEIIRAATENKKNTMANLSMLPSTGT</sequence>
<organismHost>
    <name type="scientific">Chlorella</name>
    <dbReference type="NCBI Taxonomy" id="3071"/>
</organismHost>
<dbReference type="EMBL" id="JX997169">
    <property type="protein sequence ID" value="AGE53910.1"/>
    <property type="molecule type" value="Genomic_DNA"/>
</dbReference>
<evidence type="ECO:0000313" key="2">
    <source>
        <dbReference type="Proteomes" id="UP000247091"/>
    </source>
</evidence>
<evidence type="ECO:0000313" key="1">
    <source>
        <dbReference type="EMBL" id="AGE53910.1"/>
    </source>
</evidence>
<name>M1I5Z7_PBCVI</name>
<accession>M1I5Z7</accession>